<feature type="transmembrane region" description="Helical" evidence="1">
    <location>
        <begin position="348"/>
        <end position="372"/>
    </location>
</feature>
<evidence type="ECO:0008006" key="4">
    <source>
        <dbReference type="Google" id="ProtNLM"/>
    </source>
</evidence>
<proteinExistence type="predicted"/>
<organism evidence="2 3">
    <name type="scientific">Puccinia coronata f. sp. avenae</name>
    <dbReference type="NCBI Taxonomy" id="200324"/>
    <lineage>
        <taxon>Eukaryota</taxon>
        <taxon>Fungi</taxon>
        <taxon>Dikarya</taxon>
        <taxon>Basidiomycota</taxon>
        <taxon>Pucciniomycotina</taxon>
        <taxon>Pucciniomycetes</taxon>
        <taxon>Pucciniales</taxon>
        <taxon>Pucciniaceae</taxon>
        <taxon>Puccinia</taxon>
    </lineage>
</organism>
<name>A0A2N5VC68_9BASI</name>
<dbReference type="PANTHER" id="PTHR39466">
    <property type="entry name" value="RGS DOMAIN-CONTAINING PROTEIN"/>
    <property type="match status" value="1"/>
</dbReference>
<dbReference type="EMBL" id="PGCI01000030">
    <property type="protein sequence ID" value="PLW47593.1"/>
    <property type="molecule type" value="Genomic_DNA"/>
</dbReference>
<comment type="caution">
    <text evidence="2">The sequence shown here is derived from an EMBL/GenBank/DDBJ whole genome shotgun (WGS) entry which is preliminary data.</text>
</comment>
<keyword evidence="1" id="KW-0812">Transmembrane</keyword>
<evidence type="ECO:0000313" key="2">
    <source>
        <dbReference type="EMBL" id="PLW47593.1"/>
    </source>
</evidence>
<evidence type="ECO:0000256" key="1">
    <source>
        <dbReference type="SAM" id="Phobius"/>
    </source>
</evidence>
<sequence length="521" mass="59184">MTLLAYQRRTPRHIITATAQLISQLAWELRMAIPVGKGTQARSVEGSSFERHSAAFHIGWRSPSSFLDKYPGGFFIICFSARLDFAQLPMASIYLEDVLAGQHLSPFTLGEFEEHLVHVQRSAENLYFYVWLADYTKQYREWEASLKEKKDPLAAIPSKASKPSGLSKGGLRDSIMPTRKAVVSVVPTFVRNVLVPKTKPEPVASQPQVHDAQLSRIHVSKDRIPDELRKSFEGLQTFVIPPRQSSQVLQEFELELNISEQLKDQFKHQAENSMDPEIFLTVKDEVRTMLSDSMRIWLMDCSGNSDRHRAQLTLCIGAFCVSLAVIGTVLFMVKTASVKIRLSLSPLVWIGLEIFFCGLFRTCPLIFMFGSFRQIHVWELGRAKEAAAITEKNLLSKRDDFLANRIKVRDSGQSCLHVPGNLESITPRNIHELPLTQRCPSFLPNKVKPYVFTHHEAETQEAQTAHQVPFLIRPHIRPIDSGNEPHSYKVTSDEHTQKCRFSNSFDFWMDYALPSSSSSIR</sequence>
<protein>
    <recommendedName>
        <fullName evidence="4">RGS domain-containing protein</fullName>
    </recommendedName>
</protein>
<dbReference type="PANTHER" id="PTHR39466:SF1">
    <property type="entry name" value="RGS DOMAIN-CONTAINING PROTEIN"/>
    <property type="match status" value="1"/>
</dbReference>
<feature type="transmembrane region" description="Helical" evidence="1">
    <location>
        <begin position="312"/>
        <end position="333"/>
    </location>
</feature>
<dbReference type="AlphaFoldDB" id="A0A2N5VC68"/>
<keyword evidence="1" id="KW-0472">Membrane</keyword>
<reference evidence="2 3" key="1">
    <citation type="submission" date="2017-11" db="EMBL/GenBank/DDBJ databases">
        <title>De novo assembly and phasing of dikaryotic genomes from two isolates of Puccinia coronata f. sp. avenae, the causal agent of oat crown rust.</title>
        <authorList>
            <person name="Miller M.E."/>
            <person name="Zhang Y."/>
            <person name="Omidvar V."/>
            <person name="Sperschneider J."/>
            <person name="Schwessinger B."/>
            <person name="Raley C."/>
            <person name="Palmer J.M."/>
            <person name="Garnica D."/>
            <person name="Upadhyaya N."/>
            <person name="Rathjen J."/>
            <person name="Taylor J.M."/>
            <person name="Park R.F."/>
            <person name="Dodds P.N."/>
            <person name="Hirsch C.D."/>
            <person name="Kianian S.F."/>
            <person name="Figueroa M."/>
        </authorList>
    </citation>
    <scope>NUCLEOTIDE SEQUENCE [LARGE SCALE GENOMIC DNA]</scope>
    <source>
        <strain evidence="2">12SD80</strain>
    </source>
</reference>
<gene>
    <name evidence="2" type="ORF">PCASD_08160</name>
</gene>
<accession>A0A2N5VC68</accession>
<keyword evidence="1" id="KW-1133">Transmembrane helix</keyword>
<evidence type="ECO:0000313" key="3">
    <source>
        <dbReference type="Proteomes" id="UP000235392"/>
    </source>
</evidence>
<dbReference type="Proteomes" id="UP000235392">
    <property type="component" value="Unassembled WGS sequence"/>
</dbReference>